<dbReference type="AlphaFoldDB" id="A0A554VEN6"/>
<feature type="binding site" evidence="11">
    <location>
        <position position="126"/>
    </location>
    <ligand>
        <name>Mg(2+)</name>
        <dbReference type="ChEBI" id="CHEBI:18420"/>
    </ligand>
</feature>
<dbReference type="EMBL" id="VLNR01000059">
    <property type="protein sequence ID" value="TSE05543.1"/>
    <property type="molecule type" value="Genomic_DNA"/>
</dbReference>
<keyword evidence="3 11" id="KW-0479">Metal-binding</keyword>
<keyword evidence="4 7" id="KW-0378">Hydrolase</keyword>
<dbReference type="GO" id="GO:0005737">
    <property type="term" value="C:cytoplasm"/>
    <property type="evidence" value="ECO:0007669"/>
    <property type="project" value="UniProtKB-SubCell"/>
</dbReference>
<dbReference type="InterPro" id="IPR004446">
    <property type="entry name" value="Heptose_bisP_phosphatase"/>
</dbReference>
<gene>
    <name evidence="12" type="primary">gmhB</name>
    <name evidence="12" type="ORF">FOF46_22490</name>
</gene>
<dbReference type="NCBIfam" id="TIGR00213">
    <property type="entry name" value="GmhB_yaeD"/>
    <property type="match status" value="1"/>
</dbReference>
<dbReference type="NCBIfam" id="NF006506">
    <property type="entry name" value="PRK08942.1"/>
    <property type="match status" value="1"/>
</dbReference>
<feature type="binding site" evidence="9">
    <location>
        <begin position="15"/>
        <end position="18"/>
    </location>
    <ligand>
        <name>substrate</name>
    </ligand>
</feature>
<feature type="binding site" evidence="9">
    <location>
        <begin position="49"/>
        <end position="52"/>
    </location>
    <ligand>
        <name>substrate</name>
    </ligand>
</feature>
<feature type="active site" description="Proton donor" evidence="8">
    <location>
        <position position="9"/>
    </location>
</feature>
<protein>
    <recommendedName>
        <fullName evidence="6 7">D,D-heptose 1,7-bisphosphate phosphatase</fullName>
        <ecNumber evidence="7">3.1.3.-</ecNumber>
    </recommendedName>
</protein>
<keyword evidence="11" id="KW-0460">Magnesium</keyword>
<organism evidence="12 13">
    <name type="scientific">Aquimarina algiphila</name>
    <dbReference type="NCBI Taxonomy" id="2047982"/>
    <lineage>
        <taxon>Bacteria</taxon>
        <taxon>Pseudomonadati</taxon>
        <taxon>Bacteroidota</taxon>
        <taxon>Flavobacteriia</taxon>
        <taxon>Flavobacteriales</taxon>
        <taxon>Flavobacteriaceae</taxon>
        <taxon>Aquimarina</taxon>
    </lineage>
</organism>
<feature type="site" description="Stabilizes the phosphoryl group" evidence="10">
    <location>
        <position position="100"/>
    </location>
</feature>
<feature type="binding site" evidence="9">
    <location>
        <begin position="7"/>
        <end position="9"/>
    </location>
    <ligand>
        <name>substrate</name>
    </ligand>
</feature>
<evidence type="ECO:0000256" key="1">
    <source>
        <dbReference type="ARBA" id="ARBA00004496"/>
    </source>
</evidence>
<dbReference type="RefSeq" id="WP_109436886.1">
    <property type="nucleotide sequence ID" value="NZ_CANMIK010000066.1"/>
</dbReference>
<name>A0A554VEN6_9FLAO</name>
<feature type="active site" description="Nucleophile" evidence="8">
    <location>
        <position position="7"/>
    </location>
</feature>
<dbReference type="PIRSF" id="PIRSF004682">
    <property type="entry name" value="GmhB"/>
    <property type="match status" value="1"/>
</dbReference>
<comment type="caution">
    <text evidence="12">The sequence shown here is derived from an EMBL/GenBank/DDBJ whole genome shotgun (WGS) entry which is preliminary data.</text>
</comment>
<dbReference type="Gene3D" id="3.40.50.1000">
    <property type="entry name" value="HAD superfamily/HAD-like"/>
    <property type="match status" value="1"/>
</dbReference>
<feature type="binding site" evidence="11">
    <location>
        <position position="125"/>
    </location>
    <ligand>
        <name>Mg(2+)</name>
        <dbReference type="ChEBI" id="CHEBI:18420"/>
    </ligand>
</feature>
<comment type="similarity">
    <text evidence="7">Belongs to the gmhB family.</text>
</comment>
<keyword evidence="2 7" id="KW-0963">Cytoplasm</keyword>
<sequence>MKTVFIDRDGVINEEVKYLHKIQDFKFIDGALSSCKYLQSKGFHLILVTNQSGIGRGYYKMKDFNILNEWMLSKFDKQDINILDVFYCPHIPEDNCCCRKPKTGMFDEANKKYQIDKNNSWMIGDKESDIKAAHDFGIRNTILVESGHKIEKTKSKAKFILPSIREVNNYIL</sequence>
<dbReference type="SUPFAM" id="SSF56784">
    <property type="entry name" value="HAD-like"/>
    <property type="match status" value="1"/>
</dbReference>
<feature type="site" description="Stabilizes the phosphoryl group" evidence="10">
    <location>
        <position position="49"/>
    </location>
</feature>
<evidence type="ECO:0000256" key="11">
    <source>
        <dbReference type="PIRSR" id="PIRSR004682-4"/>
    </source>
</evidence>
<dbReference type="GO" id="GO:0005975">
    <property type="term" value="P:carbohydrate metabolic process"/>
    <property type="evidence" value="ECO:0007669"/>
    <property type="project" value="InterPro"/>
</dbReference>
<evidence type="ECO:0000313" key="12">
    <source>
        <dbReference type="EMBL" id="TSE05543.1"/>
    </source>
</evidence>
<evidence type="ECO:0000256" key="3">
    <source>
        <dbReference type="ARBA" id="ARBA00022723"/>
    </source>
</evidence>
<dbReference type="InterPro" id="IPR006543">
    <property type="entry name" value="Histidinol-phos"/>
</dbReference>
<dbReference type="NCBIfam" id="TIGR01662">
    <property type="entry name" value="HAD-SF-IIIA"/>
    <property type="match status" value="1"/>
</dbReference>
<dbReference type="InterPro" id="IPR006549">
    <property type="entry name" value="HAD-SF_hydro_IIIA"/>
</dbReference>
<feature type="binding site" evidence="11">
    <location>
        <position position="98"/>
    </location>
    <ligand>
        <name>Zn(2+)</name>
        <dbReference type="ChEBI" id="CHEBI:29105"/>
    </ligand>
</feature>
<comment type="cofactor">
    <cofactor evidence="11">
        <name>Mg(2+)</name>
        <dbReference type="ChEBI" id="CHEBI:18420"/>
    </cofactor>
</comment>
<dbReference type="EC" id="3.1.3.-" evidence="7"/>
<evidence type="ECO:0000313" key="13">
    <source>
        <dbReference type="Proteomes" id="UP000318833"/>
    </source>
</evidence>
<dbReference type="InterPro" id="IPR036412">
    <property type="entry name" value="HAD-like_sf"/>
</dbReference>
<keyword evidence="13" id="KW-1185">Reference proteome</keyword>
<evidence type="ECO:0000256" key="8">
    <source>
        <dbReference type="PIRSR" id="PIRSR004682-1"/>
    </source>
</evidence>
<dbReference type="PANTHER" id="PTHR42891:SF1">
    <property type="entry name" value="D-GLYCERO-BETA-D-MANNO-HEPTOSE-1,7-BISPHOSPHATE 7-PHOSPHATASE"/>
    <property type="match status" value="1"/>
</dbReference>
<feature type="binding site" evidence="11">
    <location>
        <position position="9"/>
    </location>
    <ligand>
        <name>Mg(2+)</name>
        <dbReference type="ChEBI" id="CHEBI:18420"/>
    </ligand>
</feature>
<accession>A0A554VEN6</accession>
<evidence type="ECO:0000256" key="4">
    <source>
        <dbReference type="ARBA" id="ARBA00022801"/>
    </source>
</evidence>
<evidence type="ECO:0000256" key="7">
    <source>
        <dbReference type="PIRNR" id="PIRNR004682"/>
    </source>
</evidence>
<feature type="binding site" evidence="9">
    <location>
        <begin position="99"/>
        <end position="100"/>
    </location>
    <ligand>
        <name>substrate</name>
    </ligand>
</feature>
<feature type="site" description="Contributes to substrate recognition" evidence="10">
    <location>
        <position position="99"/>
    </location>
</feature>
<evidence type="ECO:0000256" key="6">
    <source>
        <dbReference type="ARBA" id="ARBA00031828"/>
    </source>
</evidence>
<dbReference type="NCBIfam" id="TIGR01656">
    <property type="entry name" value="Histidinol-ppas"/>
    <property type="match status" value="1"/>
</dbReference>
<evidence type="ECO:0000256" key="10">
    <source>
        <dbReference type="PIRSR" id="PIRSR004682-3"/>
    </source>
</evidence>
<dbReference type="CDD" id="cd07503">
    <property type="entry name" value="HAD_HisB-N"/>
    <property type="match status" value="1"/>
</dbReference>
<feature type="binding site" evidence="11">
    <location>
        <position position="96"/>
    </location>
    <ligand>
        <name>Zn(2+)</name>
        <dbReference type="ChEBI" id="CHEBI:29105"/>
    </ligand>
</feature>
<dbReference type="PANTHER" id="PTHR42891">
    <property type="entry name" value="D-GLYCERO-BETA-D-MANNO-HEPTOSE-1,7-BISPHOSPHATE 7-PHOSPHATASE"/>
    <property type="match status" value="1"/>
</dbReference>
<feature type="binding site" evidence="11">
    <location>
        <position position="7"/>
    </location>
    <ligand>
        <name>Mg(2+)</name>
        <dbReference type="ChEBI" id="CHEBI:18420"/>
    </ligand>
</feature>
<comment type="subcellular location">
    <subcellularLocation>
        <location evidence="1 7">Cytoplasm</location>
    </subcellularLocation>
</comment>
<evidence type="ECO:0000256" key="2">
    <source>
        <dbReference type="ARBA" id="ARBA00022490"/>
    </source>
</evidence>
<feature type="binding site" evidence="11">
    <location>
        <position position="88"/>
    </location>
    <ligand>
        <name>Zn(2+)</name>
        <dbReference type="ChEBI" id="CHEBI:29105"/>
    </ligand>
</feature>
<dbReference type="InterPro" id="IPR023214">
    <property type="entry name" value="HAD_sf"/>
</dbReference>
<keyword evidence="11" id="KW-0862">Zinc</keyword>
<feature type="binding site" evidence="9">
    <location>
        <position position="126"/>
    </location>
    <ligand>
        <name>substrate</name>
    </ligand>
</feature>
<evidence type="ECO:0000256" key="5">
    <source>
        <dbReference type="ARBA" id="ARBA00023277"/>
    </source>
</evidence>
<reference evidence="12 13" key="1">
    <citation type="submission" date="2019-07" db="EMBL/GenBank/DDBJ databases">
        <title>The draft genome sequence of Aquimarina algiphila M91.</title>
        <authorList>
            <person name="Meng X."/>
        </authorList>
    </citation>
    <scope>NUCLEOTIDE SEQUENCE [LARGE SCALE GENOMIC DNA]</scope>
    <source>
        <strain evidence="12 13">M91</strain>
    </source>
</reference>
<comment type="cofactor">
    <cofactor evidence="11">
        <name>Zn(2+)</name>
        <dbReference type="ChEBI" id="CHEBI:29105"/>
    </cofactor>
</comment>
<dbReference type="GO" id="GO:0016791">
    <property type="term" value="F:phosphatase activity"/>
    <property type="evidence" value="ECO:0007669"/>
    <property type="project" value="InterPro"/>
</dbReference>
<evidence type="ECO:0000256" key="9">
    <source>
        <dbReference type="PIRSR" id="PIRSR004682-2"/>
    </source>
</evidence>
<keyword evidence="5 7" id="KW-0119">Carbohydrate metabolism</keyword>
<dbReference type="GO" id="GO:0046872">
    <property type="term" value="F:metal ion binding"/>
    <property type="evidence" value="ECO:0007669"/>
    <property type="project" value="UniProtKB-KW"/>
</dbReference>
<dbReference type="Proteomes" id="UP000318833">
    <property type="component" value="Unassembled WGS sequence"/>
</dbReference>
<proteinExistence type="inferred from homology"/>
<dbReference type="Pfam" id="PF13242">
    <property type="entry name" value="Hydrolase_like"/>
    <property type="match status" value="1"/>
</dbReference>
<feature type="binding site" evidence="11">
    <location>
        <position position="90"/>
    </location>
    <ligand>
        <name>Zn(2+)</name>
        <dbReference type="ChEBI" id="CHEBI:29105"/>
    </ligand>
</feature>
<dbReference type="OrthoDB" id="9813880at2"/>